<dbReference type="EMBL" id="AHJE01000044">
    <property type="protein sequence ID" value="EHP41754.1"/>
    <property type="molecule type" value="Genomic_DNA"/>
</dbReference>
<evidence type="ECO:0000313" key="2">
    <source>
        <dbReference type="EMBL" id="EHP41754.1"/>
    </source>
</evidence>
<proteinExistence type="predicted"/>
<protein>
    <submittedName>
        <fullName evidence="2">Uncharacterized protein</fullName>
    </submittedName>
</protein>
<evidence type="ECO:0000313" key="3">
    <source>
        <dbReference type="Proteomes" id="UP000005808"/>
    </source>
</evidence>
<comment type="caution">
    <text evidence="2">The sequence shown here is derived from an EMBL/GenBank/DDBJ whole genome shotgun (WGS) entry which is preliminary data.</text>
</comment>
<feature type="compositionally biased region" description="Basic and acidic residues" evidence="1">
    <location>
        <begin position="11"/>
        <end position="31"/>
    </location>
</feature>
<dbReference type="Proteomes" id="UP000005808">
    <property type="component" value="Unassembled WGS sequence"/>
</dbReference>
<gene>
    <name evidence="2" type="ORF">OR16_18216</name>
</gene>
<organism evidence="2 3">
    <name type="scientific">Cupriavidus basilensis OR16</name>
    <dbReference type="NCBI Taxonomy" id="1127483"/>
    <lineage>
        <taxon>Bacteria</taxon>
        <taxon>Pseudomonadati</taxon>
        <taxon>Pseudomonadota</taxon>
        <taxon>Betaproteobacteria</taxon>
        <taxon>Burkholderiales</taxon>
        <taxon>Burkholderiaceae</taxon>
        <taxon>Cupriavidus</taxon>
    </lineage>
</organism>
<feature type="region of interest" description="Disordered" evidence="1">
    <location>
        <begin position="1"/>
        <end position="75"/>
    </location>
</feature>
<accession>H1S6U3</accession>
<name>H1S6U3_9BURK</name>
<reference evidence="2 3" key="1">
    <citation type="journal article" date="2012" name="J. Bacteriol.">
        <title>De Novo Genome Project of Cupriavidus basilensis OR16.</title>
        <authorList>
            <person name="Cserhati M."/>
            <person name="Kriszt B."/>
            <person name="Szoboszlay S."/>
            <person name="Toth A."/>
            <person name="Szabo I."/>
            <person name="Tancsics A."/>
            <person name="Nagy I."/>
            <person name="Horvath B."/>
            <person name="Nagy I."/>
            <person name="Kukolya J."/>
        </authorList>
    </citation>
    <scope>NUCLEOTIDE SEQUENCE [LARGE SCALE GENOMIC DNA]</scope>
    <source>
        <strain evidence="2 3">OR16</strain>
    </source>
</reference>
<sequence>MIAISSASTRDIAELEGARHHAQESAQETHHQFLAADHQGHREGGQRDRHALELGHPDPQQQQEHHRGNRIARGHGPGAIAAAVVLVPLLAGLEKAVDELHGQHAGQHNADAKRDV</sequence>
<feature type="compositionally biased region" description="Basic and acidic residues" evidence="1">
    <location>
        <begin position="38"/>
        <end position="56"/>
    </location>
</feature>
<dbReference type="RefSeq" id="WP_006159138.1">
    <property type="nucleotide sequence ID" value="NZ_AHJE01000044.1"/>
</dbReference>
<dbReference type="AlphaFoldDB" id="H1S6U3"/>
<evidence type="ECO:0000256" key="1">
    <source>
        <dbReference type="SAM" id="MobiDB-lite"/>
    </source>
</evidence>